<feature type="domain" description="HTTM-like" evidence="8">
    <location>
        <begin position="7"/>
        <end position="266"/>
    </location>
</feature>
<dbReference type="GO" id="GO:0012505">
    <property type="term" value="C:endomembrane system"/>
    <property type="evidence" value="ECO:0007669"/>
    <property type="project" value="UniProtKB-SubCell"/>
</dbReference>
<evidence type="ECO:0000256" key="4">
    <source>
        <dbReference type="ARBA" id="ARBA00023136"/>
    </source>
</evidence>
<feature type="transmembrane region" description="Helical" evidence="7">
    <location>
        <begin position="64"/>
        <end position="81"/>
    </location>
</feature>
<dbReference type="InterPro" id="IPR007782">
    <property type="entry name" value="VKG_COase"/>
</dbReference>
<evidence type="ECO:0000313" key="9">
    <source>
        <dbReference type="EMBL" id="KKO01282.1"/>
    </source>
</evidence>
<sequence>MLNRLLFHRIDNSPLIIFRIFFGILVSLECFGAIGTGWVKRNLIDPKYTFPFIDFEFLQPLPGYGMYFYFCIMGLLGIFIALGFKYRVSIITFTILWTVTYLMQKTAYNNHYYLLILISFTMCFFPAERYRSFDVKMNPKLEFNSMYAYVKWFIIFQLFIVYVYASIAKMYGDWLDFSTIEVLMRSKKSYWLVGEILQEPWVHSIIGTAGILFDLLIVPALLWKPTRKIAFFISIFFHLFNSIIFQIGIFPYLSIAFSVFFFEPETIRKIFFKTKTAFTTSYESLPNYRNALILGASTYFVIQLILPVRHYTIKDDVLWTEEGHRMSWRMMLRSRHGKGTFKVIDKTTEQEFIIDPKEYVTRAQERKIFAYPDFAWQFAKYLKKEFAQKNMNISVYLENSMISINRKPYEFFINAKTDLAAEPWYRTKHHEWILPSNNSNSKK</sequence>
<dbReference type="GO" id="GO:0008488">
    <property type="term" value="F:gamma-glutamyl carboxylase activity"/>
    <property type="evidence" value="ECO:0007669"/>
    <property type="project" value="InterPro"/>
</dbReference>
<evidence type="ECO:0000256" key="3">
    <source>
        <dbReference type="ARBA" id="ARBA00022989"/>
    </source>
</evidence>
<feature type="transmembrane region" description="Helical" evidence="7">
    <location>
        <begin position="229"/>
        <end position="262"/>
    </location>
</feature>
<dbReference type="Pfam" id="PF05090">
    <property type="entry name" value="HTTM"/>
    <property type="match status" value="1"/>
</dbReference>
<dbReference type="GO" id="GO:0019842">
    <property type="term" value="F:vitamin binding"/>
    <property type="evidence" value="ECO:0007669"/>
    <property type="project" value="TreeGrafter"/>
</dbReference>
<evidence type="ECO:0000256" key="2">
    <source>
        <dbReference type="ARBA" id="ARBA00022692"/>
    </source>
</evidence>
<dbReference type="EMBL" id="LAZR01000036">
    <property type="protein sequence ID" value="KKO01282.1"/>
    <property type="molecule type" value="Genomic_DNA"/>
</dbReference>
<feature type="transmembrane region" description="Helical" evidence="7">
    <location>
        <begin position="88"/>
        <end position="104"/>
    </location>
</feature>
<dbReference type="AlphaFoldDB" id="A0A0F9XPE2"/>
<feature type="transmembrane region" description="Helical" evidence="7">
    <location>
        <begin position="201"/>
        <end position="222"/>
    </location>
</feature>
<proteinExistence type="predicted"/>
<keyword evidence="6" id="KW-0456">Lyase</keyword>
<evidence type="ECO:0000256" key="5">
    <source>
        <dbReference type="ARBA" id="ARBA00023157"/>
    </source>
</evidence>
<comment type="subcellular location">
    <subcellularLocation>
        <location evidence="1">Endomembrane system</location>
        <topology evidence="1">Multi-pass membrane protein</topology>
    </subcellularLocation>
</comment>
<organism evidence="9">
    <name type="scientific">marine sediment metagenome</name>
    <dbReference type="NCBI Taxonomy" id="412755"/>
    <lineage>
        <taxon>unclassified sequences</taxon>
        <taxon>metagenomes</taxon>
        <taxon>ecological metagenomes</taxon>
    </lineage>
</organism>
<feature type="transmembrane region" description="Helical" evidence="7">
    <location>
        <begin position="148"/>
        <end position="167"/>
    </location>
</feature>
<dbReference type="PANTHER" id="PTHR12639">
    <property type="entry name" value="VITAMIN K-DEPENDENT GAMMA-CARBOXYLASE"/>
    <property type="match status" value="1"/>
</dbReference>
<comment type="caution">
    <text evidence="9">The sequence shown here is derived from an EMBL/GenBank/DDBJ whole genome shotgun (WGS) entry which is preliminary data.</text>
</comment>
<reference evidence="9" key="1">
    <citation type="journal article" date="2015" name="Nature">
        <title>Complex archaea that bridge the gap between prokaryotes and eukaryotes.</title>
        <authorList>
            <person name="Spang A."/>
            <person name="Saw J.H."/>
            <person name="Jorgensen S.L."/>
            <person name="Zaremba-Niedzwiedzka K."/>
            <person name="Martijn J."/>
            <person name="Lind A.E."/>
            <person name="van Eijk R."/>
            <person name="Schleper C."/>
            <person name="Guy L."/>
            <person name="Ettema T.J."/>
        </authorList>
    </citation>
    <scope>NUCLEOTIDE SEQUENCE</scope>
</reference>
<feature type="transmembrane region" description="Helical" evidence="7">
    <location>
        <begin position="110"/>
        <end position="127"/>
    </location>
</feature>
<evidence type="ECO:0000256" key="7">
    <source>
        <dbReference type="SAM" id="Phobius"/>
    </source>
</evidence>
<evidence type="ECO:0000256" key="1">
    <source>
        <dbReference type="ARBA" id="ARBA00004127"/>
    </source>
</evidence>
<keyword evidence="4 7" id="KW-0472">Membrane</keyword>
<dbReference type="InterPro" id="IPR053935">
    <property type="entry name" value="VKGC_lumenal_dom"/>
</dbReference>
<feature type="transmembrane region" description="Helical" evidence="7">
    <location>
        <begin position="20"/>
        <end position="39"/>
    </location>
</feature>
<keyword evidence="2 7" id="KW-0812">Transmembrane</keyword>
<accession>A0A0F9XPE2</accession>
<name>A0A0F9XPE2_9ZZZZ</name>
<dbReference type="InterPro" id="IPR011020">
    <property type="entry name" value="HTTM-like"/>
</dbReference>
<dbReference type="Pfam" id="PF22777">
    <property type="entry name" value="VKGC_lumenal_dom"/>
    <property type="match status" value="1"/>
</dbReference>
<protein>
    <recommendedName>
        <fullName evidence="8">HTTM-like domain-containing protein</fullName>
    </recommendedName>
</protein>
<dbReference type="PANTHER" id="PTHR12639:SF7">
    <property type="entry name" value="HTTM DOMAIN-CONTAINING PROTEIN"/>
    <property type="match status" value="1"/>
</dbReference>
<evidence type="ECO:0000259" key="8">
    <source>
        <dbReference type="SMART" id="SM00752"/>
    </source>
</evidence>
<dbReference type="SMART" id="SM00752">
    <property type="entry name" value="HTTM"/>
    <property type="match status" value="1"/>
</dbReference>
<gene>
    <name evidence="9" type="ORF">LCGC14_0118690</name>
</gene>
<keyword evidence="5" id="KW-1015">Disulfide bond</keyword>
<evidence type="ECO:0000256" key="6">
    <source>
        <dbReference type="ARBA" id="ARBA00023239"/>
    </source>
</evidence>
<keyword evidence="3 7" id="KW-1133">Transmembrane helix</keyword>
<dbReference type="InterPro" id="IPR053934">
    <property type="entry name" value="HTTM_dom"/>
</dbReference>